<reference evidence="1" key="1">
    <citation type="submission" date="2020-05" db="UniProtKB">
        <authorList>
            <consortium name="EnsemblMetazoa"/>
        </authorList>
    </citation>
    <scope>IDENTIFICATION</scope>
    <source>
        <strain evidence="1">FUMOZ</strain>
    </source>
</reference>
<dbReference type="VEuPathDB" id="VectorBase:AFUN014894"/>
<protein>
    <submittedName>
        <fullName evidence="1">Uncharacterized protein</fullName>
    </submittedName>
</protein>
<dbReference type="AlphaFoldDB" id="A0A182S386"/>
<accession>A0A182S386</accession>
<sequence length="69" mass="8154">MCFENLVECRLYLLIQRCYCRGSCSCWCRHGILCFCTIFKDPHRYDRFFDHFSTKTSVFLLGSISVGIL</sequence>
<name>A0A182S386_ANOFN</name>
<evidence type="ECO:0000313" key="1">
    <source>
        <dbReference type="EnsemblMetazoa" id="AFUN014894-PD"/>
    </source>
</evidence>
<organism evidence="1">
    <name type="scientific">Anopheles funestus</name>
    <name type="common">African malaria mosquito</name>
    <dbReference type="NCBI Taxonomy" id="62324"/>
    <lineage>
        <taxon>Eukaryota</taxon>
        <taxon>Metazoa</taxon>
        <taxon>Ecdysozoa</taxon>
        <taxon>Arthropoda</taxon>
        <taxon>Hexapoda</taxon>
        <taxon>Insecta</taxon>
        <taxon>Pterygota</taxon>
        <taxon>Neoptera</taxon>
        <taxon>Endopterygota</taxon>
        <taxon>Diptera</taxon>
        <taxon>Nematocera</taxon>
        <taxon>Culicoidea</taxon>
        <taxon>Culicidae</taxon>
        <taxon>Anophelinae</taxon>
        <taxon>Anopheles</taxon>
    </lineage>
</organism>
<dbReference type="EnsemblMetazoa" id="AFUN014894-RD">
    <property type="protein sequence ID" value="AFUN014894-PD"/>
    <property type="gene ID" value="AFUN014894"/>
</dbReference>
<proteinExistence type="predicted"/>